<sequence length="121" mass="12956">MATSEREMADAESRFRSESFAKVFYGALLPPGLILVNLISLRILRQSPGPACISKVENLIEVQTDESCPPTVCRNASMGFSKCATVPGMPGSASGSLAVRLPKKGDCFCLVGYSGYYAWAI</sequence>
<evidence type="ECO:0000313" key="2">
    <source>
        <dbReference type="EMBL" id="RAL39178.1"/>
    </source>
</evidence>
<keyword evidence="3" id="KW-1185">Reference proteome</keyword>
<keyword evidence="1" id="KW-0472">Membrane</keyword>
<dbReference type="Proteomes" id="UP000249390">
    <property type="component" value="Unassembled WGS sequence"/>
</dbReference>
<keyword evidence="1" id="KW-1133">Transmembrane helix</keyword>
<accession>A0A328D3P3</accession>
<reference evidence="2 3" key="1">
    <citation type="submission" date="2018-06" db="EMBL/GenBank/DDBJ databases">
        <title>The Genome of Cuscuta australis (Dodder) Provides Insight into the Evolution of Plant Parasitism.</title>
        <authorList>
            <person name="Liu H."/>
        </authorList>
    </citation>
    <scope>NUCLEOTIDE SEQUENCE [LARGE SCALE GENOMIC DNA]</scope>
    <source>
        <strain evidence="3">cv. Yunnan</strain>
        <tissue evidence="2">Vines</tissue>
    </source>
</reference>
<organism evidence="2 3">
    <name type="scientific">Cuscuta australis</name>
    <dbReference type="NCBI Taxonomy" id="267555"/>
    <lineage>
        <taxon>Eukaryota</taxon>
        <taxon>Viridiplantae</taxon>
        <taxon>Streptophyta</taxon>
        <taxon>Embryophyta</taxon>
        <taxon>Tracheophyta</taxon>
        <taxon>Spermatophyta</taxon>
        <taxon>Magnoliopsida</taxon>
        <taxon>eudicotyledons</taxon>
        <taxon>Gunneridae</taxon>
        <taxon>Pentapetalae</taxon>
        <taxon>asterids</taxon>
        <taxon>lamiids</taxon>
        <taxon>Solanales</taxon>
        <taxon>Convolvulaceae</taxon>
        <taxon>Cuscuteae</taxon>
        <taxon>Cuscuta</taxon>
        <taxon>Cuscuta subgen. Grammica</taxon>
        <taxon>Cuscuta sect. Cleistogrammica</taxon>
    </lineage>
</organism>
<name>A0A328D3P3_9ASTE</name>
<protein>
    <submittedName>
        <fullName evidence="2">Uncharacterized protein</fullName>
    </submittedName>
</protein>
<comment type="caution">
    <text evidence="2">The sequence shown here is derived from an EMBL/GenBank/DDBJ whole genome shotgun (WGS) entry which is preliminary data.</text>
</comment>
<evidence type="ECO:0000313" key="3">
    <source>
        <dbReference type="Proteomes" id="UP000249390"/>
    </source>
</evidence>
<evidence type="ECO:0000256" key="1">
    <source>
        <dbReference type="SAM" id="Phobius"/>
    </source>
</evidence>
<feature type="transmembrane region" description="Helical" evidence="1">
    <location>
        <begin position="23"/>
        <end position="44"/>
    </location>
</feature>
<dbReference type="EMBL" id="NQVE01000201">
    <property type="protein sequence ID" value="RAL39178.1"/>
    <property type="molecule type" value="Genomic_DNA"/>
</dbReference>
<dbReference type="AlphaFoldDB" id="A0A328D3P3"/>
<proteinExistence type="predicted"/>
<keyword evidence="1" id="KW-0812">Transmembrane</keyword>
<gene>
    <name evidence="2" type="ORF">DM860_018006</name>
</gene>